<keyword evidence="4 8" id="KW-0547">Nucleotide-binding</keyword>
<keyword evidence="14" id="KW-1185">Reference proteome</keyword>
<dbReference type="EMBL" id="RWGY01000719">
    <property type="protein sequence ID" value="TVT99423.1"/>
    <property type="molecule type" value="Genomic_DNA"/>
</dbReference>
<dbReference type="PANTHER" id="PTHR27006:SF576">
    <property type="entry name" value="PROTEIN KINASE DOMAIN-CONTAINING PROTEIN"/>
    <property type="match status" value="1"/>
</dbReference>
<dbReference type="InterPro" id="IPR038408">
    <property type="entry name" value="GNK2_sf"/>
</dbReference>
<feature type="transmembrane region" description="Helical" evidence="9">
    <location>
        <begin position="280"/>
        <end position="304"/>
    </location>
</feature>
<name>A0A5J9SKD3_9POAL</name>
<evidence type="ECO:0000256" key="2">
    <source>
        <dbReference type="ARBA" id="ARBA00022729"/>
    </source>
</evidence>
<keyword evidence="6 8" id="KW-0067">ATP-binding</keyword>
<dbReference type="PROSITE" id="PS50011">
    <property type="entry name" value="PROTEIN_KINASE_DOM"/>
    <property type="match status" value="1"/>
</dbReference>
<evidence type="ECO:0000256" key="3">
    <source>
        <dbReference type="ARBA" id="ARBA00022737"/>
    </source>
</evidence>
<keyword evidence="3" id="KW-0677">Repeat</keyword>
<dbReference type="Pfam" id="PF01657">
    <property type="entry name" value="Stress-antifung"/>
    <property type="match status" value="2"/>
</dbReference>
<evidence type="ECO:0000256" key="10">
    <source>
        <dbReference type="SAM" id="SignalP"/>
    </source>
</evidence>
<evidence type="ECO:0000256" key="4">
    <source>
        <dbReference type="ARBA" id="ARBA00022741"/>
    </source>
</evidence>
<dbReference type="InterPro" id="IPR017441">
    <property type="entry name" value="Protein_kinase_ATP_BS"/>
</dbReference>
<keyword evidence="9" id="KW-0472">Membrane</keyword>
<feature type="signal peptide" evidence="10">
    <location>
        <begin position="1"/>
        <end position="27"/>
    </location>
</feature>
<evidence type="ECO:0000256" key="6">
    <source>
        <dbReference type="ARBA" id="ARBA00022840"/>
    </source>
</evidence>
<dbReference type="InterPro" id="IPR002902">
    <property type="entry name" value="GNK2"/>
</dbReference>
<dbReference type="Proteomes" id="UP000324897">
    <property type="component" value="Unassembled WGS sequence"/>
</dbReference>
<sequence length="735" mass="80629">MVATSPFPLLLLLSWLLSGHIYTRCDAAGTAVLQAPINCSTVGNYTPADVYATNLNQLLATLPDTTVSKNGGFFNGSAGQPGAPGTAYVLALCAADFTRGDCRDCLAMATSNSSGLLKQCPGSSTVVAMYDQCVVRYSDAGFFGTVDTSIVYSVPGSDRLQTMVQNAYTEALKQVLIQLSAQAISSPQRFAASKASPFALVQCTWDLAPEGCKACLALLASNVSSFSYIRSTGEARTYSCRVRHSNDSFDVFPFADVTNNTKGTSSSVADNGGSHNKRTVIVVAVSVGTAIASLLAAVVVACCVRGRRARRAGSITMGDTSVQIDLLQEYTYEELKKATGNFSKDAELGRGAFGVVYKGTLENKKVIAVKKLQRKEKVEVEQFMNEVSIMSGLKHKNLVKLEGFCVRGQGQGQQEGLLCYEYLPDGTLEDRLYGRRGAARLTWKERCHILKGICSGLQYLHNESPNDISIIHMDLKTDNILLHVQEDKRNGGIVITPKISDFGISRNHDTDKQHEYVDKVVGNMTCMPREFMERGKASPKVDIYSFGLIILEMVTGKSRRSSSTTPLSSSSLDNSNHYGEGLIKQVRDHWEKKDIENIKDAVMDTKCDDEIERCIEIALECVHEDPAMRPDIATITRQLNDVSTKATHKINVYSDLSTIGLSCGLNNTTLGMRDGNPRILHALRSPHTFHNARTLTLMKAIGKPYPYEHLRRPRRLPLKAQSHVRLQQKYLWMGI</sequence>
<proteinExistence type="predicted"/>
<dbReference type="OrthoDB" id="693273at2759"/>
<dbReference type="GO" id="GO:0004672">
    <property type="term" value="F:protein kinase activity"/>
    <property type="evidence" value="ECO:0007669"/>
    <property type="project" value="InterPro"/>
</dbReference>
<dbReference type="InterPro" id="IPR008271">
    <property type="entry name" value="Ser/Thr_kinase_AS"/>
</dbReference>
<reference evidence="13 14" key="1">
    <citation type="journal article" date="2019" name="Sci. Rep.">
        <title>A high-quality genome of Eragrostis curvula grass provides insights into Poaceae evolution and supports new strategies to enhance forage quality.</title>
        <authorList>
            <person name="Carballo J."/>
            <person name="Santos B.A.C.M."/>
            <person name="Zappacosta D."/>
            <person name="Garbus I."/>
            <person name="Selva J.P."/>
            <person name="Gallo C.A."/>
            <person name="Diaz A."/>
            <person name="Albertini E."/>
            <person name="Caccamo M."/>
            <person name="Echenique V."/>
        </authorList>
    </citation>
    <scope>NUCLEOTIDE SEQUENCE [LARGE SCALE GENOMIC DNA]</scope>
    <source>
        <strain evidence="14">cv. Victoria</strain>
        <tissue evidence="13">Leaf</tissue>
    </source>
</reference>
<dbReference type="InterPro" id="IPR000719">
    <property type="entry name" value="Prot_kinase_dom"/>
</dbReference>
<keyword evidence="5" id="KW-0418">Kinase</keyword>
<keyword evidence="9" id="KW-1133">Transmembrane helix</keyword>
<keyword evidence="1" id="KW-0808">Transferase</keyword>
<dbReference type="PROSITE" id="PS51473">
    <property type="entry name" value="GNK2"/>
    <property type="match status" value="2"/>
</dbReference>
<dbReference type="Gramene" id="TVT99423">
    <property type="protein sequence ID" value="TVT99423"/>
    <property type="gene ID" value="EJB05_55195"/>
</dbReference>
<dbReference type="SUPFAM" id="SSF56112">
    <property type="entry name" value="Protein kinase-like (PK-like)"/>
    <property type="match status" value="1"/>
</dbReference>
<evidence type="ECO:0000313" key="14">
    <source>
        <dbReference type="Proteomes" id="UP000324897"/>
    </source>
</evidence>
<dbReference type="GO" id="GO:0005524">
    <property type="term" value="F:ATP binding"/>
    <property type="evidence" value="ECO:0007669"/>
    <property type="project" value="UniProtKB-UniRule"/>
</dbReference>
<protein>
    <recommendedName>
        <fullName evidence="15">Protein kinase domain-containing protein</fullName>
    </recommendedName>
</protein>
<feature type="domain" description="Gnk2-homologous" evidence="12">
    <location>
        <begin position="148"/>
        <end position="249"/>
    </location>
</feature>
<evidence type="ECO:0000256" key="1">
    <source>
        <dbReference type="ARBA" id="ARBA00022679"/>
    </source>
</evidence>
<evidence type="ECO:0000313" key="13">
    <source>
        <dbReference type="EMBL" id="TVT99423.1"/>
    </source>
</evidence>
<dbReference type="PROSITE" id="PS00107">
    <property type="entry name" value="PROTEIN_KINASE_ATP"/>
    <property type="match status" value="1"/>
</dbReference>
<feature type="non-terminal residue" evidence="13">
    <location>
        <position position="1"/>
    </location>
</feature>
<dbReference type="PROSITE" id="PS00108">
    <property type="entry name" value="PROTEIN_KINASE_ST"/>
    <property type="match status" value="1"/>
</dbReference>
<dbReference type="PANTHER" id="PTHR27006">
    <property type="entry name" value="PROMASTIGOTE SURFACE ANTIGEN PROTEIN PSA"/>
    <property type="match status" value="1"/>
</dbReference>
<keyword evidence="2 10" id="KW-0732">Signal</keyword>
<dbReference type="SMART" id="SM00220">
    <property type="entry name" value="S_TKc"/>
    <property type="match status" value="1"/>
</dbReference>
<feature type="chain" id="PRO_5023887918" description="Protein kinase domain-containing protein" evidence="10">
    <location>
        <begin position="28"/>
        <end position="735"/>
    </location>
</feature>
<evidence type="ECO:0000256" key="8">
    <source>
        <dbReference type="PROSITE-ProRule" id="PRU10141"/>
    </source>
</evidence>
<gene>
    <name evidence="13" type="ORF">EJB05_55195</name>
</gene>
<dbReference type="Gene3D" id="3.30.200.20">
    <property type="entry name" value="Phosphorylase Kinase, domain 1"/>
    <property type="match status" value="1"/>
</dbReference>
<evidence type="ECO:0000256" key="9">
    <source>
        <dbReference type="SAM" id="Phobius"/>
    </source>
</evidence>
<dbReference type="Pfam" id="PF00069">
    <property type="entry name" value="Pkinase"/>
    <property type="match status" value="1"/>
</dbReference>
<keyword evidence="9" id="KW-0812">Transmembrane</keyword>
<evidence type="ECO:0000256" key="5">
    <source>
        <dbReference type="ARBA" id="ARBA00022777"/>
    </source>
</evidence>
<dbReference type="CDD" id="cd23509">
    <property type="entry name" value="Gnk2-like"/>
    <property type="match status" value="2"/>
</dbReference>
<feature type="domain" description="Gnk2-homologous" evidence="12">
    <location>
        <begin position="33"/>
        <end position="142"/>
    </location>
</feature>
<dbReference type="Gene3D" id="3.30.430.20">
    <property type="entry name" value="Gnk2 domain, C-X8-C-X2-C motif"/>
    <property type="match status" value="2"/>
</dbReference>
<evidence type="ECO:0000259" key="12">
    <source>
        <dbReference type="PROSITE" id="PS51473"/>
    </source>
</evidence>
<organism evidence="13 14">
    <name type="scientific">Eragrostis curvula</name>
    <name type="common">weeping love grass</name>
    <dbReference type="NCBI Taxonomy" id="38414"/>
    <lineage>
        <taxon>Eukaryota</taxon>
        <taxon>Viridiplantae</taxon>
        <taxon>Streptophyta</taxon>
        <taxon>Embryophyta</taxon>
        <taxon>Tracheophyta</taxon>
        <taxon>Spermatophyta</taxon>
        <taxon>Magnoliopsida</taxon>
        <taxon>Liliopsida</taxon>
        <taxon>Poales</taxon>
        <taxon>Poaceae</taxon>
        <taxon>PACMAD clade</taxon>
        <taxon>Chloridoideae</taxon>
        <taxon>Eragrostideae</taxon>
        <taxon>Eragrostidinae</taxon>
        <taxon>Eragrostis</taxon>
    </lineage>
</organism>
<accession>A0A5J9SKD3</accession>
<evidence type="ECO:0000256" key="7">
    <source>
        <dbReference type="ARBA" id="ARBA00023180"/>
    </source>
</evidence>
<keyword evidence="7" id="KW-0325">Glycoprotein</keyword>
<dbReference type="InterPro" id="IPR011009">
    <property type="entry name" value="Kinase-like_dom_sf"/>
</dbReference>
<dbReference type="FunFam" id="3.30.200.20:FF:000015">
    <property type="entry name" value="Somatic embryogenesis receptor kinase 1"/>
    <property type="match status" value="1"/>
</dbReference>
<dbReference type="AlphaFoldDB" id="A0A5J9SKD3"/>
<feature type="domain" description="Protein kinase" evidence="11">
    <location>
        <begin position="342"/>
        <end position="651"/>
    </location>
</feature>
<comment type="caution">
    <text evidence="13">The sequence shown here is derived from an EMBL/GenBank/DDBJ whole genome shotgun (WGS) entry which is preliminary data.</text>
</comment>
<evidence type="ECO:0000259" key="11">
    <source>
        <dbReference type="PROSITE" id="PS50011"/>
    </source>
</evidence>
<evidence type="ECO:0008006" key="15">
    <source>
        <dbReference type="Google" id="ProtNLM"/>
    </source>
</evidence>
<feature type="binding site" evidence="8">
    <location>
        <position position="371"/>
    </location>
    <ligand>
        <name>ATP</name>
        <dbReference type="ChEBI" id="CHEBI:30616"/>
    </ligand>
</feature>
<dbReference type="Gene3D" id="1.10.510.10">
    <property type="entry name" value="Transferase(Phosphotransferase) domain 1"/>
    <property type="match status" value="1"/>
</dbReference>